<protein>
    <submittedName>
        <fullName evidence="2">Uncharacterized protein</fullName>
    </submittedName>
</protein>
<accession>A0A1I4FEY2</accession>
<feature type="region of interest" description="Disordered" evidence="1">
    <location>
        <begin position="297"/>
        <end position="318"/>
    </location>
</feature>
<gene>
    <name evidence="2" type="ORF">SAMN04488518_11869</name>
</gene>
<proteinExistence type="predicted"/>
<evidence type="ECO:0000256" key="1">
    <source>
        <dbReference type="SAM" id="MobiDB-lite"/>
    </source>
</evidence>
<dbReference type="EMBL" id="FOSK01000018">
    <property type="protein sequence ID" value="SFL15447.1"/>
    <property type="molecule type" value="Genomic_DNA"/>
</dbReference>
<comment type="caution">
    <text evidence="2">The sequence shown here is derived from an EMBL/GenBank/DDBJ whole genome shotgun (WGS) entry which is preliminary data.</text>
</comment>
<evidence type="ECO:0000313" key="3">
    <source>
        <dbReference type="Proteomes" id="UP000199598"/>
    </source>
</evidence>
<feature type="compositionally biased region" description="Basic and acidic residues" evidence="1">
    <location>
        <begin position="238"/>
        <end position="249"/>
    </location>
</feature>
<dbReference type="Proteomes" id="UP000199598">
    <property type="component" value="Unassembled WGS sequence"/>
</dbReference>
<feature type="region of interest" description="Disordered" evidence="1">
    <location>
        <begin position="225"/>
        <end position="267"/>
    </location>
</feature>
<organism evidence="2 3">
    <name type="scientific">Pseudovibrio ascidiaceicola</name>
    <dbReference type="NCBI Taxonomy" id="285279"/>
    <lineage>
        <taxon>Bacteria</taxon>
        <taxon>Pseudomonadati</taxon>
        <taxon>Pseudomonadota</taxon>
        <taxon>Alphaproteobacteria</taxon>
        <taxon>Hyphomicrobiales</taxon>
        <taxon>Stappiaceae</taxon>
        <taxon>Pseudovibrio</taxon>
    </lineage>
</organism>
<reference evidence="2 3" key="1">
    <citation type="submission" date="2016-10" db="EMBL/GenBank/DDBJ databases">
        <authorList>
            <person name="Varghese N."/>
            <person name="Submissions S."/>
        </authorList>
    </citation>
    <scope>NUCLEOTIDE SEQUENCE [LARGE SCALE GENOMIC DNA]</scope>
    <source>
        <strain evidence="2 3">DSM 16392</strain>
    </source>
</reference>
<sequence>MAVDIWRATMTEILFSQNDRYTNVVARLEAAISGKSVQDARVSLTRSASKNGEVLYKATVSRENGDGLSEKVLGLCRAVTRHTRFLQIKAERPEQKVSNWNVFYQLLRNEAAQSLYEDSVDQRQELFDEAISYISQFVYEEEKNNPKGLKFSSLKTLSSYLKNQGAVTVLPENFKEEPKATVGVSSALLMSSLGFQLAGNQMRYVSDDDFRFSYAGLGRRNLDDYLEQRPSAPTGGDDGMHGDIPHHGDGVCPTDAVQPPADVPHDEHSAFEASFNSMSDASATELSLQQSRELLDEKGEVETGGSDEDEAVREKAYSRDKLKTKAAKITPVGEESDVADEGGHEIRVEDAFAGAEDDAVEREVQEAKVAERRIKVLSFDRDYQTKNSHAIRTVRSSSTAPTL</sequence>
<evidence type="ECO:0000313" key="2">
    <source>
        <dbReference type="EMBL" id="SFL15447.1"/>
    </source>
</evidence>
<keyword evidence="3" id="KW-1185">Reference proteome</keyword>
<name>A0A1I4FEY2_9HYPH</name>